<keyword evidence="15" id="KW-1185">Reference proteome</keyword>
<comment type="subcellular location">
    <subcellularLocation>
        <location evidence="1">Membrane</location>
        <topology evidence="1">Multi-pass membrane protein</topology>
    </subcellularLocation>
</comment>
<evidence type="ECO:0000256" key="2">
    <source>
        <dbReference type="ARBA" id="ARBA00010441"/>
    </source>
</evidence>
<evidence type="ECO:0000256" key="8">
    <source>
        <dbReference type="ARBA" id="ARBA00023136"/>
    </source>
</evidence>
<dbReference type="GO" id="GO:0016780">
    <property type="term" value="F:phosphotransferase activity, for other substituted phosphate groups"/>
    <property type="evidence" value="ECO:0007669"/>
    <property type="project" value="InterPro"/>
</dbReference>
<proteinExistence type="inferred from homology"/>
<dbReference type="Pfam" id="PF08009">
    <property type="entry name" value="CDP-OH_P_tran_2"/>
    <property type="match status" value="1"/>
</dbReference>
<keyword evidence="5 12" id="KW-0812">Transmembrane</keyword>
<evidence type="ECO:0000256" key="7">
    <source>
        <dbReference type="ARBA" id="ARBA00023098"/>
    </source>
</evidence>
<keyword evidence="7" id="KW-0443">Lipid metabolism</keyword>
<evidence type="ECO:0000256" key="11">
    <source>
        <dbReference type="RuleBase" id="RU003750"/>
    </source>
</evidence>
<gene>
    <name evidence="14" type="ORF">EOD42_21305</name>
</gene>
<keyword evidence="4 11" id="KW-0808">Transferase</keyword>
<protein>
    <submittedName>
        <fullName evidence="14">Phosphatidylcholine/phosphatidylserine synthase</fullName>
    </submittedName>
</protein>
<evidence type="ECO:0000256" key="3">
    <source>
        <dbReference type="ARBA" id="ARBA00022516"/>
    </source>
</evidence>
<evidence type="ECO:0000256" key="4">
    <source>
        <dbReference type="ARBA" id="ARBA00022679"/>
    </source>
</evidence>
<keyword evidence="3" id="KW-0444">Lipid biosynthesis</keyword>
<feature type="domain" description="CDP-alcohol phosphatidyltransferase C-terminal" evidence="13">
    <location>
        <begin position="228"/>
        <end position="262"/>
    </location>
</feature>
<reference evidence="14 15" key="1">
    <citation type="submission" date="2019-01" db="EMBL/GenBank/DDBJ databases">
        <authorList>
            <person name="Chen W.-M."/>
        </authorList>
    </citation>
    <scope>NUCLEOTIDE SEQUENCE [LARGE SCALE GENOMIC DNA]</scope>
    <source>
        <strain evidence="14 15">CCP-6</strain>
    </source>
</reference>
<dbReference type="InterPro" id="IPR000462">
    <property type="entry name" value="CDP-OH_P_trans"/>
</dbReference>
<dbReference type="Proteomes" id="UP000282957">
    <property type="component" value="Unassembled WGS sequence"/>
</dbReference>
<evidence type="ECO:0000256" key="1">
    <source>
        <dbReference type="ARBA" id="ARBA00004141"/>
    </source>
</evidence>
<accession>A0A437M2U4</accession>
<keyword evidence="9" id="KW-0594">Phospholipid biosynthesis</keyword>
<comment type="caution">
    <text evidence="14">The sequence shown here is derived from an EMBL/GenBank/DDBJ whole genome shotgun (WGS) entry which is preliminary data.</text>
</comment>
<dbReference type="AlphaFoldDB" id="A0A437M2U4"/>
<evidence type="ECO:0000259" key="13">
    <source>
        <dbReference type="Pfam" id="PF08009"/>
    </source>
</evidence>
<dbReference type="Gene3D" id="1.20.120.1760">
    <property type="match status" value="1"/>
</dbReference>
<dbReference type="GO" id="GO:0016020">
    <property type="term" value="C:membrane"/>
    <property type="evidence" value="ECO:0007669"/>
    <property type="project" value="UniProtKB-SubCell"/>
</dbReference>
<dbReference type="InterPro" id="IPR043130">
    <property type="entry name" value="CDP-OH_PTrfase_TM_dom"/>
</dbReference>
<dbReference type="PANTHER" id="PTHR14269:SF61">
    <property type="entry name" value="CDP-DIACYLGLYCEROL--SERINE O-PHOSPHATIDYLTRANSFERASE"/>
    <property type="match status" value="1"/>
</dbReference>
<feature type="transmembrane region" description="Helical" evidence="12">
    <location>
        <begin position="154"/>
        <end position="177"/>
    </location>
</feature>
<dbReference type="Pfam" id="PF01066">
    <property type="entry name" value="CDP-OH_P_transf"/>
    <property type="match status" value="1"/>
</dbReference>
<dbReference type="InterPro" id="IPR048254">
    <property type="entry name" value="CDP_ALCOHOL_P_TRANSF_CS"/>
</dbReference>
<dbReference type="PROSITE" id="PS00379">
    <property type="entry name" value="CDP_ALCOHOL_P_TRANSF"/>
    <property type="match status" value="1"/>
</dbReference>
<keyword evidence="6 12" id="KW-1133">Transmembrane helix</keyword>
<comment type="similarity">
    <text evidence="2 11">Belongs to the CDP-alcohol phosphatidyltransferase class-I family.</text>
</comment>
<dbReference type="EMBL" id="SACL01000009">
    <property type="protein sequence ID" value="RVT91853.1"/>
    <property type="molecule type" value="Genomic_DNA"/>
</dbReference>
<feature type="transmembrane region" description="Helical" evidence="12">
    <location>
        <begin position="197"/>
        <end position="217"/>
    </location>
</feature>
<sequence length="289" mass="31295">MTARERAQRALQRRVLRRPRYRGPSLNRLIPNILTMLGLCAGLVGIRFAFEGQFGPAAAMIVAAAVIDGLDGRIARLLKGTSPFGAEFDSLSDFLCFGVAPALILYLWSMQEVGHLFYLPCVIYAVCVALRLARFNAALFDDPAAPPKPAKPLFALNFFTGVPAPAAAGLVLFPLFAALTAQNWGWDRLAEALRHPIFVAIFLVSAGGLAISTLPAWSGKRIKVASQLVLPLMLAVLALATLLLTEPWAAITLCIILYAVMLALSVRAYRRLARAWEASQEATLEVPPT</sequence>
<keyword evidence="10" id="KW-1208">Phospholipid metabolism</keyword>
<dbReference type="OrthoDB" id="9777147at2"/>
<dbReference type="InterPro" id="IPR012616">
    <property type="entry name" value="CDP-OH_P_trans_C"/>
</dbReference>
<evidence type="ECO:0000256" key="12">
    <source>
        <dbReference type="SAM" id="Phobius"/>
    </source>
</evidence>
<organism evidence="14 15">
    <name type="scientific">Rhodovarius crocodyli</name>
    <dbReference type="NCBI Taxonomy" id="1979269"/>
    <lineage>
        <taxon>Bacteria</taxon>
        <taxon>Pseudomonadati</taxon>
        <taxon>Pseudomonadota</taxon>
        <taxon>Alphaproteobacteria</taxon>
        <taxon>Acetobacterales</taxon>
        <taxon>Roseomonadaceae</taxon>
        <taxon>Rhodovarius</taxon>
    </lineage>
</organism>
<evidence type="ECO:0000256" key="10">
    <source>
        <dbReference type="ARBA" id="ARBA00023264"/>
    </source>
</evidence>
<dbReference type="RefSeq" id="WP_127789600.1">
    <property type="nucleotide sequence ID" value="NZ_SACL01000009.1"/>
</dbReference>
<feature type="transmembrane region" description="Helical" evidence="12">
    <location>
        <begin position="250"/>
        <end position="269"/>
    </location>
</feature>
<dbReference type="InterPro" id="IPR050324">
    <property type="entry name" value="CDP-alcohol_PTase-I"/>
</dbReference>
<evidence type="ECO:0000313" key="15">
    <source>
        <dbReference type="Proteomes" id="UP000282957"/>
    </source>
</evidence>
<evidence type="ECO:0000313" key="14">
    <source>
        <dbReference type="EMBL" id="RVT91853.1"/>
    </source>
</evidence>
<keyword evidence="8 12" id="KW-0472">Membrane</keyword>
<name>A0A437M2U4_9PROT</name>
<feature type="transmembrane region" description="Helical" evidence="12">
    <location>
        <begin position="224"/>
        <end position="244"/>
    </location>
</feature>
<dbReference type="PANTHER" id="PTHR14269">
    <property type="entry name" value="CDP-DIACYLGLYCEROL--GLYCEROL-3-PHOSPHATE 3-PHOSPHATIDYLTRANSFERASE-RELATED"/>
    <property type="match status" value="1"/>
</dbReference>
<evidence type="ECO:0000256" key="9">
    <source>
        <dbReference type="ARBA" id="ARBA00023209"/>
    </source>
</evidence>
<feature type="transmembrane region" description="Helical" evidence="12">
    <location>
        <begin position="115"/>
        <end position="133"/>
    </location>
</feature>
<evidence type="ECO:0000256" key="5">
    <source>
        <dbReference type="ARBA" id="ARBA00022692"/>
    </source>
</evidence>
<evidence type="ECO:0000256" key="6">
    <source>
        <dbReference type="ARBA" id="ARBA00022989"/>
    </source>
</evidence>
<dbReference type="GO" id="GO:0008654">
    <property type="term" value="P:phospholipid biosynthetic process"/>
    <property type="evidence" value="ECO:0007669"/>
    <property type="project" value="UniProtKB-KW"/>
</dbReference>
<feature type="transmembrane region" description="Helical" evidence="12">
    <location>
        <begin position="29"/>
        <end position="48"/>
    </location>
</feature>